<protein>
    <recommendedName>
        <fullName evidence="3">histidine kinase</fullName>
        <ecNumber evidence="3">2.7.13.3</ecNumber>
    </recommendedName>
</protein>
<dbReference type="SUPFAM" id="SSF47384">
    <property type="entry name" value="Homodimeric domain of signal transducing histidine kinase"/>
    <property type="match status" value="1"/>
</dbReference>
<dbReference type="InterPro" id="IPR004358">
    <property type="entry name" value="Sig_transdc_His_kin-like_C"/>
</dbReference>
<dbReference type="InterPro" id="IPR003661">
    <property type="entry name" value="HisK_dim/P_dom"/>
</dbReference>
<dbReference type="EC" id="2.7.13.3" evidence="3"/>
<dbReference type="Pfam" id="PF17152">
    <property type="entry name" value="CHASE8"/>
    <property type="match status" value="1"/>
</dbReference>
<evidence type="ECO:0000256" key="1">
    <source>
        <dbReference type="ARBA" id="ARBA00000085"/>
    </source>
</evidence>
<keyword evidence="5" id="KW-0808">Transferase</keyword>
<keyword evidence="14" id="KW-1185">Reference proteome</keyword>
<dbReference type="EMBL" id="CP003837">
    <property type="protein sequence ID" value="AGH42615.1"/>
    <property type="molecule type" value="Genomic_DNA"/>
</dbReference>
<evidence type="ECO:0000256" key="8">
    <source>
        <dbReference type="ARBA" id="ARBA00022840"/>
    </source>
</evidence>
<evidence type="ECO:0000256" key="7">
    <source>
        <dbReference type="ARBA" id="ARBA00022777"/>
    </source>
</evidence>
<dbReference type="AlphaFoldDB" id="K6ZSI2"/>
<evidence type="ECO:0000259" key="12">
    <source>
        <dbReference type="PROSITE" id="PS50885"/>
    </source>
</evidence>
<evidence type="ECO:0000256" key="10">
    <source>
        <dbReference type="SAM" id="Phobius"/>
    </source>
</evidence>
<evidence type="ECO:0000256" key="2">
    <source>
        <dbReference type="ARBA" id="ARBA00004370"/>
    </source>
</evidence>
<dbReference type="STRING" id="1129794.C427_0505"/>
<dbReference type="SMART" id="SM00388">
    <property type="entry name" value="HisKA"/>
    <property type="match status" value="1"/>
</dbReference>
<dbReference type="PANTHER" id="PTHR43065">
    <property type="entry name" value="SENSOR HISTIDINE KINASE"/>
    <property type="match status" value="1"/>
</dbReference>
<evidence type="ECO:0000313" key="14">
    <source>
        <dbReference type="Proteomes" id="UP000011864"/>
    </source>
</evidence>
<feature type="domain" description="Histidine kinase" evidence="11">
    <location>
        <begin position="260"/>
        <end position="475"/>
    </location>
</feature>
<evidence type="ECO:0000256" key="9">
    <source>
        <dbReference type="ARBA" id="ARBA00023012"/>
    </source>
</evidence>
<evidence type="ECO:0000256" key="5">
    <source>
        <dbReference type="ARBA" id="ARBA00022679"/>
    </source>
</evidence>
<keyword evidence="10" id="KW-1133">Transmembrane helix</keyword>
<keyword evidence="10" id="KW-0812">Transmembrane</keyword>
<dbReference type="PATRIC" id="fig|1129794.4.peg.499"/>
<keyword evidence="8" id="KW-0067">ATP-binding</keyword>
<dbReference type="PANTHER" id="PTHR43065:SF46">
    <property type="entry name" value="C4-DICARBOXYLATE TRANSPORT SENSOR PROTEIN DCTB"/>
    <property type="match status" value="1"/>
</dbReference>
<feature type="domain" description="HAMP" evidence="12">
    <location>
        <begin position="183"/>
        <end position="236"/>
    </location>
</feature>
<evidence type="ECO:0000313" key="13">
    <source>
        <dbReference type="EMBL" id="AGH42615.1"/>
    </source>
</evidence>
<dbReference type="CDD" id="cd00082">
    <property type="entry name" value="HisKA"/>
    <property type="match status" value="1"/>
</dbReference>
<dbReference type="OrthoDB" id="7052769at2"/>
<dbReference type="SMART" id="SM00387">
    <property type="entry name" value="HATPase_c"/>
    <property type="match status" value="1"/>
</dbReference>
<evidence type="ECO:0000256" key="3">
    <source>
        <dbReference type="ARBA" id="ARBA00012438"/>
    </source>
</evidence>
<dbReference type="eggNOG" id="COG4191">
    <property type="taxonomic scope" value="Bacteria"/>
</dbReference>
<keyword evidence="9" id="KW-0902">Two-component regulatory system</keyword>
<dbReference type="SUPFAM" id="SSF55874">
    <property type="entry name" value="ATPase domain of HSP90 chaperone/DNA topoisomerase II/histidine kinase"/>
    <property type="match status" value="1"/>
</dbReference>
<evidence type="ECO:0000259" key="11">
    <source>
        <dbReference type="PROSITE" id="PS50109"/>
    </source>
</evidence>
<evidence type="ECO:0000256" key="6">
    <source>
        <dbReference type="ARBA" id="ARBA00022741"/>
    </source>
</evidence>
<dbReference type="Gene3D" id="1.10.287.130">
    <property type="match status" value="1"/>
</dbReference>
<dbReference type="InterPro" id="IPR003594">
    <property type="entry name" value="HATPase_dom"/>
</dbReference>
<keyword evidence="6" id="KW-0547">Nucleotide-binding</keyword>
<keyword evidence="7" id="KW-0418">Kinase</keyword>
<organism evidence="13 14">
    <name type="scientific">Paraglaciecola psychrophila 170</name>
    <dbReference type="NCBI Taxonomy" id="1129794"/>
    <lineage>
        <taxon>Bacteria</taxon>
        <taxon>Pseudomonadati</taxon>
        <taxon>Pseudomonadota</taxon>
        <taxon>Gammaproteobacteria</taxon>
        <taxon>Alteromonadales</taxon>
        <taxon>Alteromonadaceae</taxon>
        <taxon>Paraglaciecola</taxon>
    </lineage>
</organism>
<dbReference type="InterPro" id="IPR005467">
    <property type="entry name" value="His_kinase_dom"/>
</dbReference>
<comment type="catalytic activity">
    <reaction evidence="1">
        <text>ATP + protein L-histidine = ADP + protein N-phospho-L-histidine.</text>
        <dbReference type="EC" id="2.7.13.3"/>
    </reaction>
</comment>
<feature type="transmembrane region" description="Helical" evidence="10">
    <location>
        <begin position="159"/>
        <end position="181"/>
    </location>
</feature>
<accession>K6ZSI2</accession>
<comment type="subcellular location">
    <subcellularLocation>
        <location evidence="2">Membrane</location>
    </subcellularLocation>
</comment>
<dbReference type="InterPro" id="IPR033417">
    <property type="entry name" value="CHASE8"/>
</dbReference>
<dbReference type="PRINTS" id="PR00344">
    <property type="entry name" value="BCTRLSENSOR"/>
</dbReference>
<dbReference type="Gene3D" id="6.10.340.10">
    <property type="match status" value="1"/>
</dbReference>
<dbReference type="PROSITE" id="PS50885">
    <property type="entry name" value="HAMP"/>
    <property type="match status" value="1"/>
</dbReference>
<gene>
    <name evidence="13" type="ORF">C427_0505</name>
</gene>
<dbReference type="Pfam" id="PF00512">
    <property type="entry name" value="HisKA"/>
    <property type="match status" value="1"/>
</dbReference>
<dbReference type="Gene3D" id="3.30.565.10">
    <property type="entry name" value="Histidine kinase-like ATPase, C-terminal domain"/>
    <property type="match status" value="1"/>
</dbReference>
<evidence type="ECO:0000256" key="4">
    <source>
        <dbReference type="ARBA" id="ARBA00022553"/>
    </source>
</evidence>
<dbReference type="HOGENOM" id="CLU_570855_0_0_6"/>
<dbReference type="KEGG" id="gps:C427_0505"/>
<dbReference type="InterPro" id="IPR036097">
    <property type="entry name" value="HisK_dim/P_sf"/>
</dbReference>
<dbReference type="Proteomes" id="UP000011864">
    <property type="component" value="Chromosome"/>
</dbReference>
<sequence>MSPPKKNRSVFFYRRLIAVVAINVLPLLVLSGLLYTYIISDYKSNLIAMMNNQIMLLATTSESALLFDDAEAGERVLSTLELNETIQYTQIYNADNQLFAQYRHPEIINDPVIEHFDKAVEFKNNNIYLNYKIMKNGEYLGLIVMSASTEGLAAQKDHLLMISVLTLLGSFILASLLNWTLQKRLNTPIRDLISLVHYVTEHKRYHKRLDTDQNNEFGDIIAWVNTMLDTMELHENERKASSAKIIQASKLATLGEMATSVAHELNQPLNVIRMAADNCRRKVSTGTADTEYLYGKLCRIEQQTVRAAAIIDHMRMFGRKAEEDPAPVDPRKVVTNSLNLMGEQLRLAGIELVTELAEDCPFVLGHTIQLEQVLLNLLTNARDAIVQREGEAKITLQVFFDDEGVQICTEDTGGGIPEKVLPRIFEPFFTTKEMGKGTGLGLSVGYGIIRDMNGTIVVENIVNGARFKIFLPSVRRIGKTKRHFP</sequence>
<dbReference type="InterPro" id="IPR036890">
    <property type="entry name" value="HATPase_C_sf"/>
</dbReference>
<dbReference type="InterPro" id="IPR003660">
    <property type="entry name" value="HAMP_dom"/>
</dbReference>
<keyword evidence="10" id="KW-0472">Membrane</keyword>
<dbReference type="GO" id="GO:0000155">
    <property type="term" value="F:phosphorelay sensor kinase activity"/>
    <property type="evidence" value="ECO:0007669"/>
    <property type="project" value="InterPro"/>
</dbReference>
<dbReference type="GO" id="GO:0005524">
    <property type="term" value="F:ATP binding"/>
    <property type="evidence" value="ECO:0007669"/>
    <property type="project" value="UniProtKB-KW"/>
</dbReference>
<dbReference type="PROSITE" id="PS50109">
    <property type="entry name" value="HIS_KIN"/>
    <property type="match status" value="1"/>
</dbReference>
<feature type="transmembrane region" description="Helical" evidence="10">
    <location>
        <begin position="12"/>
        <end position="39"/>
    </location>
</feature>
<reference evidence="13 14" key="1">
    <citation type="journal article" date="2013" name="Genome Announc.">
        <title>Complete Genome Sequence of Glaciecola psychrophila Strain 170T.</title>
        <authorList>
            <person name="Yin J."/>
            <person name="Chen J."/>
            <person name="Liu G."/>
            <person name="Yu Y."/>
            <person name="Song L."/>
            <person name="Wang X."/>
            <person name="Qu X."/>
        </authorList>
    </citation>
    <scope>NUCLEOTIDE SEQUENCE [LARGE SCALE GENOMIC DNA]</scope>
    <source>
        <strain evidence="13 14">170</strain>
    </source>
</reference>
<name>K6ZSI2_9ALTE</name>
<dbReference type="RefSeq" id="WP_007640354.1">
    <property type="nucleotide sequence ID" value="NC_020514.1"/>
</dbReference>
<keyword evidence="4" id="KW-0597">Phosphoprotein</keyword>
<proteinExistence type="predicted"/>
<dbReference type="GO" id="GO:0016020">
    <property type="term" value="C:membrane"/>
    <property type="evidence" value="ECO:0007669"/>
    <property type="project" value="UniProtKB-SubCell"/>
</dbReference>
<dbReference type="Pfam" id="PF02518">
    <property type="entry name" value="HATPase_c"/>
    <property type="match status" value="1"/>
</dbReference>